<evidence type="ECO:0000313" key="3">
    <source>
        <dbReference type="EMBL" id="VFK34568.1"/>
    </source>
</evidence>
<organism evidence="3">
    <name type="scientific">Candidatus Kentrum sp. LPFa</name>
    <dbReference type="NCBI Taxonomy" id="2126335"/>
    <lineage>
        <taxon>Bacteria</taxon>
        <taxon>Pseudomonadati</taxon>
        <taxon>Pseudomonadota</taxon>
        <taxon>Gammaproteobacteria</taxon>
        <taxon>Candidatus Kentrum</taxon>
    </lineage>
</organism>
<feature type="region of interest" description="Disordered" evidence="1">
    <location>
        <begin position="1"/>
        <end position="37"/>
    </location>
</feature>
<dbReference type="Gene3D" id="3.10.450.530">
    <property type="entry name" value="Ribonuclease toxin, BrnT, of type II toxin-antitoxin system"/>
    <property type="match status" value="1"/>
</dbReference>
<sequence>MTKDKHDRFYGDYRVRLGSGQSPKNADKHEVSESEAEQVFLDEPLLLNEDPGHSQTEQRFHALGVTTFGRKLHITFTLRGEGALIRIISARDMHKKERAYYDRETTIGSQLLH</sequence>
<evidence type="ECO:0000256" key="1">
    <source>
        <dbReference type="SAM" id="MobiDB-lite"/>
    </source>
</evidence>
<gene>
    <name evidence="2" type="ORF">BECKLPF1236A_GA0070988_102794</name>
    <name evidence="3" type="ORF">BECKLPF1236C_GA0070990_102816</name>
</gene>
<dbReference type="AlphaFoldDB" id="A0A450XZ42"/>
<dbReference type="InterPro" id="IPR007460">
    <property type="entry name" value="BrnT_toxin"/>
</dbReference>
<protein>
    <submittedName>
        <fullName evidence="3">Uncharacterized protein</fullName>
    </submittedName>
</protein>
<dbReference type="EMBL" id="CAADFP010000281">
    <property type="protein sequence ID" value="VFK34568.1"/>
    <property type="molecule type" value="Genomic_DNA"/>
</dbReference>
<dbReference type="EMBL" id="CAADFM010000279">
    <property type="protein sequence ID" value="VFK20872.1"/>
    <property type="molecule type" value="Genomic_DNA"/>
</dbReference>
<dbReference type="Pfam" id="PF04365">
    <property type="entry name" value="BrnT_toxin"/>
    <property type="match status" value="1"/>
</dbReference>
<name>A0A450XZ42_9GAMM</name>
<feature type="compositionally biased region" description="Basic and acidic residues" evidence="1">
    <location>
        <begin position="1"/>
        <end position="15"/>
    </location>
</feature>
<proteinExistence type="predicted"/>
<accession>A0A450XZ42</accession>
<dbReference type="InterPro" id="IPR038573">
    <property type="entry name" value="BrnT_sf"/>
</dbReference>
<reference evidence="3" key="1">
    <citation type="submission" date="2019-02" db="EMBL/GenBank/DDBJ databases">
        <authorList>
            <person name="Gruber-Vodicka R. H."/>
            <person name="Seah K. B. B."/>
        </authorList>
    </citation>
    <scope>NUCLEOTIDE SEQUENCE</scope>
    <source>
        <strain evidence="2">BECK_S312</strain>
        <strain evidence="3">BECK_S426</strain>
    </source>
</reference>
<evidence type="ECO:0000313" key="2">
    <source>
        <dbReference type="EMBL" id="VFK20872.1"/>
    </source>
</evidence>